<dbReference type="InterPro" id="IPR017441">
    <property type="entry name" value="Protein_kinase_ATP_BS"/>
</dbReference>
<feature type="domain" description="Protein kinase" evidence="10">
    <location>
        <begin position="124"/>
        <end position="420"/>
    </location>
</feature>
<evidence type="ECO:0000256" key="8">
    <source>
        <dbReference type="PROSITE-ProRule" id="PRU10141"/>
    </source>
</evidence>
<dbReference type="FunFam" id="3.30.200.20:FF:000272">
    <property type="entry name" value="Cyclin-dependent kinase C-2"/>
    <property type="match status" value="1"/>
</dbReference>
<dbReference type="GO" id="GO:0008024">
    <property type="term" value="C:cyclin/CDK positive transcription elongation factor complex"/>
    <property type="evidence" value="ECO:0000318"/>
    <property type="project" value="GO_Central"/>
</dbReference>
<dbReference type="PROSITE" id="PS00107">
    <property type="entry name" value="PROTEIN_KINASE_ATP"/>
    <property type="match status" value="1"/>
</dbReference>
<gene>
    <name evidence="11" type="ORF">DICPUDRAFT_157293</name>
</gene>
<proteinExistence type="inferred from homology"/>
<dbReference type="PROSITE" id="PS50011">
    <property type="entry name" value="PROTEIN_KINASE_DOM"/>
    <property type="match status" value="1"/>
</dbReference>
<evidence type="ECO:0000256" key="6">
    <source>
        <dbReference type="ARBA" id="ARBA00022777"/>
    </source>
</evidence>
<dbReference type="InParanoid" id="F0ZYR6"/>
<dbReference type="Gene3D" id="1.10.510.10">
    <property type="entry name" value="Transferase(Phosphotransferase) domain 1"/>
    <property type="match status" value="1"/>
</dbReference>
<dbReference type="InterPro" id="IPR011009">
    <property type="entry name" value="Kinase-like_dom_sf"/>
</dbReference>
<dbReference type="Pfam" id="PF00069">
    <property type="entry name" value="Pkinase"/>
    <property type="match status" value="1"/>
</dbReference>
<dbReference type="STRING" id="5786.F0ZYR6"/>
<feature type="region of interest" description="Disordered" evidence="9">
    <location>
        <begin position="444"/>
        <end position="575"/>
    </location>
</feature>
<keyword evidence="6" id="KW-0418">Kinase</keyword>
<dbReference type="GO" id="GO:0005634">
    <property type="term" value="C:nucleus"/>
    <property type="evidence" value="ECO:0000318"/>
    <property type="project" value="GO_Central"/>
</dbReference>
<evidence type="ECO:0000256" key="4">
    <source>
        <dbReference type="ARBA" id="ARBA00022679"/>
    </source>
</evidence>
<dbReference type="OMA" id="YTQGGQY"/>
<evidence type="ECO:0000256" key="2">
    <source>
        <dbReference type="ARBA" id="ARBA00022527"/>
    </source>
</evidence>
<dbReference type="KEGG" id="dpp:DICPUDRAFT_157293"/>
<evidence type="ECO:0000256" key="9">
    <source>
        <dbReference type="SAM" id="MobiDB-lite"/>
    </source>
</evidence>
<dbReference type="GO" id="GO:0051707">
    <property type="term" value="P:response to other organism"/>
    <property type="evidence" value="ECO:0007669"/>
    <property type="project" value="UniProtKB-ARBA"/>
</dbReference>
<evidence type="ECO:0000259" key="10">
    <source>
        <dbReference type="PROSITE" id="PS50011"/>
    </source>
</evidence>
<dbReference type="FunFam" id="1.10.510.10:FF:000273">
    <property type="entry name" value="Cyclin-dependent kinase C-2"/>
    <property type="match status" value="1"/>
</dbReference>
<dbReference type="PANTHER" id="PTHR24056">
    <property type="entry name" value="CELL DIVISION PROTEIN KINASE"/>
    <property type="match status" value="1"/>
</dbReference>
<protein>
    <recommendedName>
        <fullName evidence="10">Protein kinase domain-containing protein</fullName>
    </recommendedName>
</protein>
<dbReference type="PANTHER" id="PTHR24056:SF546">
    <property type="entry name" value="CYCLIN-DEPENDENT KINASE 12"/>
    <property type="match status" value="1"/>
</dbReference>
<dbReference type="EMBL" id="GL871291">
    <property type="protein sequence ID" value="EGC30913.1"/>
    <property type="molecule type" value="Genomic_DNA"/>
</dbReference>
<feature type="binding site" evidence="8">
    <location>
        <position position="153"/>
    </location>
    <ligand>
        <name>ATP</name>
        <dbReference type="ChEBI" id="CHEBI:30616"/>
    </ligand>
</feature>
<feature type="compositionally biased region" description="Basic and acidic residues" evidence="9">
    <location>
        <begin position="11"/>
        <end position="21"/>
    </location>
</feature>
<dbReference type="GO" id="GO:0008353">
    <property type="term" value="F:RNA polymerase II CTD heptapeptide repeat kinase activity"/>
    <property type="evidence" value="ECO:0000318"/>
    <property type="project" value="GO_Central"/>
</dbReference>
<feature type="compositionally biased region" description="Low complexity" evidence="9">
    <location>
        <begin position="531"/>
        <end position="548"/>
    </location>
</feature>
<evidence type="ECO:0000313" key="12">
    <source>
        <dbReference type="Proteomes" id="UP000001064"/>
    </source>
</evidence>
<comment type="similarity">
    <text evidence="1">Belongs to the protein kinase superfamily. CMGC Ser/Thr protein kinase family. CDC2/CDKX subfamily.</text>
</comment>
<evidence type="ECO:0000256" key="3">
    <source>
        <dbReference type="ARBA" id="ARBA00022553"/>
    </source>
</evidence>
<dbReference type="Gene3D" id="3.30.200.20">
    <property type="entry name" value="Phosphorylase Kinase, domain 1"/>
    <property type="match status" value="1"/>
</dbReference>
<feature type="compositionally biased region" description="Basic residues" evidence="9">
    <location>
        <begin position="43"/>
        <end position="61"/>
    </location>
</feature>
<evidence type="ECO:0000256" key="7">
    <source>
        <dbReference type="ARBA" id="ARBA00022840"/>
    </source>
</evidence>
<dbReference type="GO" id="GO:0005524">
    <property type="term" value="F:ATP binding"/>
    <property type="evidence" value="ECO:0007669"/>
    <property type="project" value="UniProtKB-UniRule"/>
</dbReference>
<dbReference type="OrthoDB" id="28397at2759"/>
<feature type="compositionally biased region" description="Polar residues" evidence="9">
    <location>
        <begin position="1"/>
        <end position="10"/>
    </location>
</feature>
<dbReference type="InterPro" id="IPR008271">
    <property type="entry name" value="Ser/Thr_kinase_AS"/>
</dbReference>
<organism evidence="11 12">
    <name type="scientific">Dictyostelium purpureum</name>
    <name type="common">Slime mold</name>
    <dbReference type="NCBI Taxonomy" id="5786"/>
    <lineage>
        <taxon>Eukaryota</taxon>
        <taxon>Amoebozoa</taxon>
        <taxon>Evosea</taxon>
        <taxon>Eumycetozoa</taxon>
        <taxon>Dictyostelia</taxon>
        <taxon>Dictyosteliales</taxon>
        <taxon>Dictyosteliaceae</taxon>
        <taxon>Dictyostelium</taxon>
    </lineage>
</organism>
<dbReference type="GeneID" id="10508439"/>
<evidence type="ECO:0000256" key="5">
    <source>
        <dbReference type="ARBA" id="ARBA00022741"/>
    </source>
</evidence>
<keyword evidence="12" id="KW-1185">Reference proteome</keyword>
<dbReference type="GO" id="GO:0032968">
    <property type="term" value="P:positive regulation of transcription elongation by RNA polymerase II"/>
    <property type="evidence" value="ECO:0000318"/>
    <property type="project" value="GO_Central"/>
</dbReference>
<dbReference type="CDD" id="cd07840">
    <property type="entry name" value="STKc_CDK9_like"/>
    <property type="match status" value="1"/>
</dbReference>
<dbReference type="PROSITE" id="PS00108">
    <property type="entry name" value="PROTEIN_KINASE_ST"/>
    <property type="match status" value="1"/>
</dbReference>
<dbReference type="InterPro" id="IPR000719">
    <property type="entry name" value="Prot_kinase_dom"/>
</dbReference>
<keyword evidence="5 8" id="KW-0547">Nucleotide-binding</keyword>
<name>F0ZYR6_DICPU</name>
<keyword evidence="4" id="KW-0808">Transferase</keyword>
<feature type="region of interest" description="Disordered" evidence="9">
    <location>
        <begin position="1"/>
        <end position="84"/>
    </location>
</feature>
<dbReference type="RefSeq" id="XP_003292563.1">
    <property type="nucleotide sequence ID" value="XM_003292515.1"/>
</dbReference>
<dbReference type="VEuPathDB" id="AmoebaDB:DICPUDRAFT_157293"/>
<dbReference type="AlphaFoldDB" id="F0ZYR6"/>
<keyword evidence="3" id="KW-0597">Phosphoprotein</keyword>
<dbReference type="InterPro" id="IPR050108">
    <property type="entry name" value="CDK"/>
</dbReference>
<dbReference type="eggNOG" id="KOG0600">
    <property type="taxonomic scope" value="Eukaryota"/>
</dbReference>
<dbReference type="SUPFAM" id="SSF56112">
    <property type="entry name" value="Protein kinase-like (PK-like)"/>
    <property type="match status" value="1"/>
</dbReference>
<feature type="compositionally biased region" description="Low complexity" evidence="9">
    <location>
        <begin position="561"/>
        <end position="575"/>
    </location>
</feature>
<keyword evidence="2" id="KW-0723">Serine/threonine-protein kinase</keyword>
<reference evidence="12" key="1">
    <citation type="journal article" date="2011" name="Genome Biol.">
        <title>Comparative genomics of the social amoebae Dictyostelium discoideum and Dictyostelium purpureum.</title>
        <authorList>
            <consortium name="US DOE Joint Genome Institute (JGI-PGF)"/>
            <person name="Sucgang R."/>
            <person name="Kuo A."/>
            <person name="Tian X."/>
            <person name="Salerno W."/>
            <person name="Parikh A."/>
            <person name="Feasley C.L."/>
            <person name="Dalin E."/>
            <person name="Tu H."/>
            <person name="Huang E."/>
            <person name="Barry K."/>
            <person name="Lindquist E."/>
            <person name="Shapiro H."/>
            <person name="Bruce D."/>
            <person name="Schmutz J."/>
            <person name="Salamov A."/>
            <person name="Fey P."/>
            <person name="Gaudet P."/>
            <person name="Anjard C."/>
            <person name="Babu M.M."/>
            <person name="Basu S."/>
            <person name="Bushmanova Y."/>
            <person name="van der Wel H."/>
            <person name="Katoh-Kurasawa M."/>
            <person name="Dinh C."/>
            <person name="Coutinho P.M."/>
            <person name="Saito T."/>
            <person name="Elias M."/>
            <person name="Schaap P."/>
            <person name="Kay R.R."/>
            <person name="Henrissat B."/>
            <person name="Eichinger L."/>
            <person name="Rivero F."/>
            <person name="Putnam N.H."/>
            <person name="West C.M."/>
            <person name="Loomis W.F."/>
            <person name="Chisholm R.L."/>
            <person name="Shaulsky G."/>
            <person name="Strassmann J.E."/>
            <person name="Queller D.C."/>
            <person name="Kuspa A."/>
            <person name="Grigoriev I.V."/>
        </authorList>
    </citation>
    <scope>NUCLEOTIDE SEQUENCE [LARGE SCALE GENOMIC DNA]</scope>
    <source>
        <strain evidence="12">QSDP1</strain>
    </source>
</reference>
<accession>F0ZYR6</accession>
<feature type="compositionally biased region" description="Polar residues" evidence="9">
    <location>
        <begin position="66"/>
        <end position="84"/>
    </location>
</feature>
<keyword evidence="7 8" id="KW-0067">ATP-binding</keyword>
<evidence type="ECO:0000256" key="1">
    <source>
        <dbReference type="ARBA" id="ARBA00006485"/>
    </source>
</evidence>
<feature type="compositionally biased region" description="Polar residues" evidence="9">
    <location>
        <begin position="491"/>
        <end position="516"/>
    </location>
</feature>
<evidence type="ECO:0000313" key="11">
    <source>
        <dbReference type="EMBL" id="EGC30913.1"/>
    </source>
</evidence>
<sequence length="575" mass="66353">METTNSANQERQQHETLKDDPTNTSSGKEFIAHSNKPQPNGHNNHHVHHSHQHQQPQHHYHKENPHQQQQLQPPKENPQSEPNVHQPVITSQMLSSIVHNVSNMEHIQYNNYDIPWGSKSVETYEKIEQIGEGTFGQVYKAKHKETGDIVALKKVIMDNEVEGFPITAIREIKILKELHHPNVIHLREVVTSKASTANNQKGSVYMVFEYMDHDLNGLMDSPAFKYFSPQQIKCYLKQLLEGLDYCHRNNVLHRDIKGSNLLLNNSGILKLADFGLARPFNSADKRMTNRVITLWYRPPELLLGGSHYGPEIDMWSVGCIMAELLSKKTLFPGRNSIDQLDKIYQICGSPNTQNWTEASDLPYWETLKPKREYPRQLREHYQSENKLYFTKEAFDLLDKLLCMDPKKRITASEALDSAYFWTEPLPCNPKDLPQYPSCHEYRNKKRIRQQQQPQQGQPAQQQTNQQQTQSANLNLQQPPPPNYQGGHHQPNYQNGNTNINYKKQRTDINYQTNQGGPLQPPGYNGKAPYGSQSNPPSNQFSNQQNKPPANRIPSNQPTHKNFPQNRPQQQPNQHR</sequence>
<dbReference type="SMART" id="SM00220">
    <property type="entry name" value="S_TKc"/>
    <property type="match status" value="1"/>
</dbReference>
<dbReference type="GO" id="GO:0030332">
    <property type="term" value="F:cyclin binding"/>
    <property type="evidence" value="ECO:0000318"/>
    <property type="project" value="GO_Central"/>
</dbReference>
<feature type="compositionally biased region" description="Low complexity" evidence="9">
    <location>
        <begin position="449"/>
        <end position="476"/>
    </location>
</feature>
<dbReference type="Proteomes" id="UP000001064">
    <property type="component" value="Unassembled WGS sequence"/>
</dbReference>